<comment type="caution">
    <text evidence="1">The sequence shown here is derived from an EMBL/GenBank/DDBJ whole genome shotgun (WGS) entry which is preliminary data.</text>
</comment>
<keyword evidence="2" id="KW-1185">Reference proteome</keyword>
<sequence length="84" mass="10131">MREPRLLSEALRVDLKCLRKERQYPNLMVIVHPVPVLYSRHNFINCSSLKLVEKIFWSVHWFSFPHLFMEMPILSMCCYKDGDF</sequence>
<protein>
    <submittedName>
        <fullName evidence="1">Uncharacterized protein</fullName>
    </submittedName>
</protein>
<dbReference type="EMBL" id="BMAV01010324">
    <property type="protein sequence ID" value="GFY55334.1"/>
    <property type="molecule type" value="Genomic_DNA"/>
</dbReference>
<proteinExistence type="predicted"/>
<gene>
    <name evidence="1" type="ORF">TNIN_206901</name>
</gene>
<organism evidence="1 2">
    <name type="scientific">Trichonephila inaurata madagascariensis</name>
    <dbReference type="NCBI Taxonomy" id="2747483"/>
    <lineage>
        <taxon>Eukaryota</taxon>
        <taxon>Metazoa</taxon>
        <taxon>Ecdysozoa</taxon>
        <taxon>Arthropoda</taxon>
        <taxon>Chelicerata</taxon>
        <taxon>Arachnida</taxon>
        <taxon>Araneae</taxon>
        <taxon>Araneomorphae</taxon>
        <taxon>Entelegynae</taxon>
        <taxon>Araneoidea</taxon>
        <taxon>Nephilidae</taxon>
        <taxon>Trichonephila</taxon>
        <taxon>Trichonephila inaurata</taxon>
    </lineage>
</organism>
<evidence type="ECO:0000313" key="2">
    <source>
        <dbReference type="Proteomes" id="UP000886998"/>
    </source>
</evidence>
<reference evidence="1" key="1">
    <citation type="submission" date="2020-08" db="EMBL/GenBank/DDBJ databases">
        <title>Multicomponent nature underlies the extraordinary mechanical properties of spider dragline silk.</title>
        <authorList>
            <person name="Kono N."/>
            <person name="Nakamura H."/>
            <person name="Mori M."/>
            <person name="Yoshida Y."/>
            <person name="Ohtoshi R."/>
            <person name="Malay A.D."/>
            <person name="Moran D.A.P."/>
            <person name="Tomita M."/>
            <person name="Numata K."/>
            <person name="Arakawa K."/>
        </authorList>
    </citation>
    <scope>NUCLEOTIDE SEQUENCE</scope>
</reference>
<name>A0A8X6XMV8_9ARAC</name>
<accession>A0A8X6XMV8</accession>
<dbReference type="AlphaFoldDB" id="A0A8X6XMV8"/>
<evidence type="ECO:0000313" key="1">
    <source>
        <dbReference type="EMBL" id="GFY55334.1"/>
    </source>
</evidence>
<dbReference type="Proteomes" id="UP000886998">
    <property type="component" value="Unassembled WGS sequence"/>
</dbReference>